<dbReference type="Proteomes" id="UP000236413">
    <property type="component" value="Unassembled WGS sequence"/>
</dbReference>
<comment type="caution">
    <text evidence="1">The sequence shown here is derived from an EMBL/GenBank/DDBJ whole genome shotgun (WGS) entry which is preliminary data.</text>
</comment>
<gene>
    <name evidence="1" type="ORF">C1634_003285</name>
</gene>
<dbReference type="EMBL" id="PPEG02000001">
    <property type="protein sequence ID" value="PWN65770.1"/>
    <property type="molecule type" value="Genomic_DNA"/>
</dbReference>
<protein>
    <submittedName>
        <fullName evidence="1">Uncharacterized protein</fullName>
    </submittedName>
</protein>
<name>A0A316X4N7_9FLAO</name>
<evidence type="ECO:0000313" key="1">
    <source>
        <dbReference type="EMBL" id="PWN65770.1"/>
    </source>
</evidence>
<evidence type="ECO:0000313" key="2">
    <source>
        <dbReference type="Proteomes" id="UP000236413"/>
    </source>
</evidence>
<dbReference type="AlphaFoldDB" id="A0A316X4N7"/>
<reference evidence="1 2" key="1">
    <citation type="submission" date="2018-04" db="EMBL/GenBank/DDBJ databases">
        <title>Chryseobacterium oncorhynchi 701B-08T from rainbow trout, and Chryseobacterium viscerum 687B-08T from diseased fish.</title>
        <authorList>
            <person name="Jeong J.-J."/>
            <person name="Lee Y.J."/>
            <person name="Pathiraja D."/>
            <person name="Park B."/>
            <person name="Choi I.-G."/>
            <person name="Kim K.D."/>
        </authorList>
    </citation>
    <scope>NUCLEOTIDE SEQUENCE [LARGE SCALE GENOMIC DNA]</scope>
    <source>
        <strain evidence="1 2">687B-08</strain>
    </source>
</reference>
<accession>A0A316X4N7</accession>
<organism evidence="1 2">
    <name type="scientific">Chryseobacterium viscerum</name>
    <dbReference type="NCBI Taxonomy" id="1037377"/>
    <lineage>
        <taxon>Bacteria</taxon>
        <taxon>Pseudomonadati</taxon>
        <taxon>Bacteroidota</taxon>
        <taxon>Flavobacteriia</taxon>
        <taxon>Flavobacteriales</taxon>
        <taxon>Weeksellaceae</taxon>
        <taxon>Chryseobacterium group</taxon>
        <taxon>Chryseobacterium</taxon>
    </lineage>
</organism>
<sequence length="59" mass="6911">MVSIFSSLAKQNYGVFNLGYRYRTIQYYGYRIFYVIIFTLADGADFSHEELVTVRLTKA</sequence>
<proteinExistence type="predicted"/>